<comment type="function">
    <text evidence="1">Fluoride channel required for the rapid expulsion of cytoplasmic fluoride.</text>
</comment>
<reference evidence="12" key="1">
    <citation type="submission" date="2012-06" db="EMBL/GenBank/DDBJ databases">
        <title>The genome sequence of Coniosporium apollinis CBS 100218.</title>
        <authorList>
            <consortium name="The Broad Institute Genome Sequencing Platform"/>
            <person name="Cuomo C."/>
            <person name="Gorbushina A."/>
            <person name="Noack S."/>
            <person name="Walker B."/>
            <person name="Young S.K."/>
            <person name="Zeng Q."/>
            <person name="Gargeya S."/>
            <person name="Fitzgerald M."/>
            <person name="Haas B."/>
            <person name="Abouelleil A."/>
            <person name="Alvarado L."/>
            <person name="Arachchi H.M."/>
            <person name="Berlin A.M."/>
            <person name="Chapman S.B."/>
            <person name="Goldberg J."/>
            <person name="Griggs A."/>
            <person name="Gujja S."/>
            <person name="Hansen M."/>
            <person name="Howarth C."/>
            <person name="Imamovic A."/>
            <person name="Larimer J."/>
            <person name="McCowan C."/>
            <person name="Montmayeur A."/>
            <person name="Murphy C."/>
            <person name="Neiman D."/>
            <person name="Pearson M."/>
            <person name="Priest M."/>
            <person name="Roberts A."/>
            <person name="Saif S."/>
            <person name="Shea T."/>
            <person name="Sisk P."/>
            <person name="Sykes S."/>
            <person name="Wortman J."/>
            <person name="Nusbaum C."/>
            <person name="Birren B."/>
        </authorList>
    </citation>
    <scope>NUCLEOTIDE SEQUENCE [LARGE SCALE GENOMIC DNA]</scope>
    <source>
        <strain evidence="12">CBS 100218</strain>
    </source>
</reference>
<feature type="transmembrane region" description="Helical" evidence="10">
    <location>
        <begin position="398"/>
        <end position="420"/>
    </location>
</feature>
<evidence type="ECO:0000313" key="12">
    <source>
        <dbReference type="Proteomes" id="UP000016924"/>
    </source>
</evidence>
<organism evidence="11 12">
    <name type="scientific">Coniosporium apollinis (strain CBS 100218)</name>
    <name type="common">Rock-inhabiting black yeast</name>
    <dbReference type="NCBI Taxonomy" id="1168221"/>
    <lineage>
        <taxon>Eukaryota</taxon>
        <taxon>Fungi</taxon>
        <taxon>Dikarya</taxon>
        <taxon>Ascomycota</taxon>
        <taxon>Pezizomycotina</taxon>
        <taxon>Dothideomycetes</taxon>
        <taxon>Dothideomycetes incertae sedis</taxon>
        <taxon>Coniosporium</taxon>
    </lineage>
</organism>
<gene>
    <name evidence="11" type="ORF">W97_08987</name>
</gene>
<name>R7Z6B3_CONA1</name>
<dbReference type="HOGENOM" id="CLU_030507_1_0_1"/>
<keyword evidence="5 10" id="KW-1133">Transmembrane helix</keyword>
<feature type="compositionally biased region" description="Basic and acidic residues" evidence="9">
    <location>
        <begin position="76"/>
        <end position="94"/>
    </location>
</feature>
<keyword evidence="6 10" id="KW-0472">Membrane</keyword>
<feature type="transmembrane region" description="Helical" evidence="10">
    <location>
        <begin position="338"/>
        <end position="359"/>
    </location>
</feature>
<evidence type="ECO:0008006" key="13">
    <source>
        <dbReference type="Google" id="ProtNLM"/>
    </source>
</evidence>
<evidence type="ECO:0000313" key="11">
    <source>
        <dbReference type="EMBL" id="EON69725.1"/>
    </source>
</evidence>
<feature type="transmembrane region" description="Helical" evidence="10">
    <location>
        <begin position="575"/>
        <end position="594"/>
    </location>
</feature>
<dbReference type="Proteomes" id="UP000016924">
    <property type="component" value="Unassembled WGS sequence"/>
</dbReference>
<dbReference type="EMBL" id="JH767625">
    <property type="protein sequence ID" value="EON69725.1"/>
    <property type="molecule type" value="Genomic_DNA"/>
</dbReference>
<keyword evidence="3" id="KW-1003">Cell membrane</keyword>
<comment type="subcellular location">
    <subcellularLocation>
        <location evidence="2">Cell membrane</location>
        <topology evidence="2">Multi-pass membrane protein</topology>
    </subcellularLocation>
</comment>
<feature type="transmembrane region" description="Helical" evidence="10">
    <location>
        <begin position="441"/>
        <end position="463"/>
    </location>
</feature>
<protein>
    <recommendedName>
        <fullName evidence="13">Chromosome condensation protein</fullName>
    </recommendedName>
</protein>
<evidence type="ECO:0000256" key="7">
    <source>
        <dbReference type="ARBA" id="ARBA00035120"/>
    </source>
</evidence>
<evidence type="ECO:0000256" key="9">
    <source>
        <dbReference type="SAM" id="MobiDB-lite"/>
    </source>
</evidence>
<feature type="region of interest" description="Disordered" evidence="9">
    <location>
        <begin position="1"/>
        <end position="201"/>
    </location>
</feature>
<dbReference type="InterPro" id="IPR003691">
    <property type="entry name" value="FluC"/>
</dbReference>
<comment type="similarity">
    <text evidence="7">Belongs to the fluoride channel Fluc/FEX (TC 1.A.43) family.</text>
</comment>
<evidence type="ECO:0000256" key="6">
    <source>
        <dbReference type="ARBA" id="ARBA00023136"/>
    </source>
</evidence>
<comment type="catalytic activity">
    <reaction evidence="8">
        <text>fluoride(in) = fluoride(out)</text>
        <dbReference type="Rhea" id="RHEA:76159"/>
        <dbReference type="ChEBI" id="CHEBI:17051"/>
    </reaction>
    <physiologicalReaction direction="left-to-right" evidence="8">
        <dbReference type="Rhea" id="RHEA:76160"/>
    </physiologicalReaction>
</comment>
<dbReference type="PANTHER" id="PTHR28259">
    <property type="entry name" value="FLUORIDE EXPORT PROTEIN 1-RELATED"/>
    <property type="match status" value="1"/>
</dbReference>
<evidence type="ECO:0000256" key="5">
    <source>
        <dbReference type="ARBA" id="ARBA00022989"/>
    </source>
</evidence>
<evidence type="ECO:0000256" key="3">
    <source>
        <dbReference type="ARBA" id="ARBA00022475"/>
    </source>
</evidence>
<evidence type="ECO:0000256" key="4">
    <source>
        <dbReference type="ARBA" id="ARBA00022692"/>
    </source>
</evidence>
<accession>R7Z6B3</accession>
<dbReference type="GO" id="GO:0005886">
    <property type="term" value="C:plasma membrane"/>
    <property type="evidence" value="ECO:0007669"/>
    <property type="project" value="UniProtKB-SubCell"/>
</dbReference>
<dbReference type="eggNOG" id="ENOG502QT5F">
    <property type="taxonomic scope" value="Eukaryota"/>
</dbReference>
<dbReference type="AlphaFoldDB" id="R7Z6B3"/>
<dbReference type="GO" id="GO:1903425">
    <property type="term" value="F:fluoride transmembrane transporter activity"/>
    <property type="evidence" value="ECO:0007669"/>
    <property type="project" value="TreeGrafter"/>
</dbReference>
<feature type="transmembrane region" description="Helical" evidence="10">
    <location>
        <begin position="273"/>
        <end position="292"/>
    </location>
</feature>
<dbReference type="RefSeq" id="XP_007785042.1">
    <property type="nucleotide sequence ID" value="XM_007786852.1"/>
</dbReference>
<feature type="transmembrane region" description="Helical" evidence="10">
    <location>
        <begin position="469"/>
        <end position="489"/>
    </location>
</feature>
<feature type="transmembrane region" description="Helical" evidence="10">
    <location>
        <begin position="501"/>
        <end position="520"/>
    </location>
</feature>
<dbReference type="PANTHER" id="PTHR28259:SF1">
    <property type="entry name" value="FLUORIDE EXPORT PROTEIN 1-RELATED"/>
    <property type="match status" value="1"/>
</dbReference>
<dbReference type="STRING" id="1168221.R7Z6B3"/>
<dbReference type="Pfam" id="PF02537">
    <property type="entry name" value="CRCB"/>
    <property type="match status" value="2"/>
</dbReference>
<evidence type="ECO:0000256" key="10">
    <source>
        <dbReference type="SAM" id="Phobius"/>
    </source>
</evidence>
<sequence length="618" mass="66583">MDSRYDRSVKRQQAHRTEQASPARSFEVDLEGRLPQLVLDPSTGEYSRPDSHEGPSELTAPPLKSSSQAPLHHHKSPEAERRAKGKSDKSERSKTTPKSPRQKTRDTAEDNEAWLARRHHGRPLLGDHEMRQMLGRDGSRPDEQDVVSVARDRSQYGPQRSRQDGTGRPPTSKSARGATRGPAGGTEVQALSDMATPLPIPKSDAHKIREEEHLEPLSSQAAPGAINLPSPPYRVSRFETQLNTASYLILFSILGTLARLGIQWLTFYPGAPAVTPVLWANFAGSLFLGFLSEDQRLFRSRRRRSSKRTHRSTANPTATAREDEAASRSAHLKAKKTIPLYIGLATGFCGSLTSFSTFMRDAFLVLSNDLPVPPSTSTTAAGTPLSLSTASRHAGHSVLAVLAVIILTVSLSLSALELGAHLAAALDPYTPSLSPLLTSTLLNRVLAVLAWLAWLSALLLSIFPPSDAWRGQALFASVLAPAGCLLRYLASLKLNSLVKAFPFSTFAVNIFGTAVLGMAWDLQHVRLANGVVGGGRVGCQVLQGVQDGFCGALTTVSTWVAELEGLGKKGRMRRAWAYGVVSVAGGLGLLVVIMGSVRWTVGFSGVVCETSQRTFGVG</sequence>
<evidence type="ECO:0000256" key="2">
    <source>
        <dbReference type="ARBA" id="ARBA00004651"/>
    </source>
</evidence>
<proteinExistence type="inferred from homology"/>
<dbReference type="GeneID" id="19906298"/>
<keyword evidence="12" id="KW-1185">Reference proteome</keyword>
<keyword evidence="4 10" id="KW-0812">Transmembrane</keyword>
<evidence type="ECO:0000256" key="1">
    <source>
        <dbReference type="ARBA" id="ARBA00002598"/>
    </source>
</evidence>
<evidence type="ECO:0000256" key="8">
    <source>
        <dbReference type="ARBA" id="ARBA00035585"/>
    </source>
</evidence>
<feature type="transmembrane region" description="Helical" evidence="10">
    <location>
        <begin position="247"/>
        <end position="267"/>
    </location>
</feature>
<feature type="compositionally biased region" description="Basic residues" evidence="9">
    <location>
        <begin position="301"/>
        <end position="311"/>
    </location>
</feature>
<feature type="region of interest" description="Disordered" evidence="9">
    <location>
        <begin position="301"/>
        <end position="328"/>
    </location>
</feature>
<dbReference type="OrthoDB" id="409792at2759"/>